<evidence type="ECO:0000256" key="1">
    <source>
        <dbReference type="ARBA" id="ARBA00022443"/>
    </source>
</evidence>
<evidence type="ECO:0000259" key="4">
    <source>
        <dbReference type="PROSITE" id="PS50002"/>
    </source>
</evidence>
<dbReference type="Pfam" id="PF03114">
    <property type="entry name" value="BAR"/>
    <property type="match status" value="1"/>
</dbReference>
<dbReference type="Gene3D" id="1.20.1270.60">
    <property type="entry name" value="Arfaptin homology (AH) domain/BAR domain"/>
    <property type="match status" value="1"/>
</dbReference>
<evidence type="ECO:0008006" key="8">
    <source>
        <dbReference type="Google" id="ProtNLM"/>
    </source>
</evidence>
<dbReference type="AlphaFoldDB" id="A0AAD5E754"/>
<dbReference type="RefSeq" id="XP_051443038.1">
    <property type="nucleotide sequence ID" value="XM_051590273.1"/>
</dbReference>
<evidence type="ECO:0000313" key="6">
    <source>
        <dbReference type="EMBL" id="KAI8578034.1"/>
    </source>
</evidence>
<accession>A0AAD5E754</accession>
<comment type="caution">
    <text evidence="6">The sequence shown here is derived from an EMBL/GenBank/DDBJ whole genome shotgun (WGS) entry which is preliminary data.</text>
</comment>
<dbReference type="PROSITE" id="PS50002">
    <property type="entry name" value="SH3"/>
    <property type="match status" value="1"/>
</dbReference>
<dbReference type="EMBL" id="MU620933">
    <property type="protein sequence ID" value="KAI8578034.1"/>
    <property type="molecule type" value="Genomic_DNA"/>
</dbReference>
<reference evidence="6" key="2">
    <citation type="journal article" date="2022" name="Proc. Natl. Acad. Sci. U.S.A.">
        <title>Diploid-dominant life cycles characterize the early evolution of Fungi.</title>
        <authorList>
            <person name="Amses K.R."/>
            <person name="Simmons D.R."/>
            <person name="Longcore J.E."/>
            <person name="Mondo S.J."/>
            <person name="Seto K."/>
            <person name="Jeronimo G.H."/>
            <person name="Bonds A.E."/>
            <person name="Quandt C.A."/>
            <person name="Davis W.J."/>
            <person name="Chang Y."/>
            <person name="Federici B.A."/>
            <person name="Kuo A."/>
            <person name="LaButti K."/>
            <person name="Pangilinan J."/>
            <person name="Andreopoulos W."/>
            <person name="Tritt A."/>
            <person name="Riley R."/>
            <person name="Hundley H."/>
            <person name="Johnson J."/>
            <person name="Lipzen A."/>
            <person name="Barry K."/>
            <person name="Lang B.F."/>
            <person name="Cuomo C.A."/>
            <person name="Buchler N.E."/>
            <person name="Grigoriev I.V."/>
            <person name="Spatafora J.W."/>
            <person name="Stajich J.E."/>
            <person name="James T.Y."/>
        </authorList>
    </citation>
    <scope>NUCLEOTIDE SEQUENCE</scope>
    <source>
        <strain evidence="6">AG</strain>
    </source>
</reference>
<feature type="compositionally biased region" description="Polar residues" evidence="3">
    <location>
        <begin position="314"/>
        <end position="329"/>
    </location>
</feature>
<dbReference type="GO" id="GO:1990528">
    <property type="term" value="C:Rvs161p-Rvs167p complex"/>
    <property type="evidence" value="ECO:0007669"/>
    <property type="project" value="TreeGrafter"/>
</dbReference>
<dbReference type="GO" id="GO:0097320">
    <property type="term" value="P:plasma membrane tubulation"/>
    <property type="evidence" value="ECO:0007669"/>
    <property type="project" value="TreeGrafter"/>
</dbReference>
<evidence type="ECO:0000256" key="2">
    <source>
        <dbReference type="PROSITE-ProRule" id="PRU00192"/>
    </source>
</evidence>
<feature type="compositionally biased region" description="Pro residues" evidence="3">
    <location>
        <begin position="345"/>
        <end position="354"/>
    </location>
</feature>
<keyword evidence="1 2" id="KW-0728">SH3 domain</keyword>
<dbReference type="GO" id="GO:0008289">
    <property type="term" value="F:lipid binding"/>
    <property type="evidence" value="ECO:0007669"/>
    <property type="project" value="TreeGrafter"/>
</dbReference>
<feature type="region of interest" description="Disordered" evidence="3">
    <location>
        <begin position="307"/>
        <end position="356"/>
    </location>
</feature>
<dbReference type="SMART" id="SM00721">
    <property type="entry name" value="BAR"/>
    <property type="match status" value="1"/>
</dbReference>
<dbReference type="GO" id="GO:0051666">
    <property type="term" value="P:actin cortical patch localization"/>
    <property type="evidence" value="ECO:0007669"/>
    <property type="project" value="InterPro"/>
</dbReference>
<dbReference type="PANTHER" id="PTHR47174">
    <property type="entry name" value="BRIDGING INTEGRATOR 3"/>
    <property type="match status" value="1"/>
</dbReference>
<evidence type="ECO:0000313" key="7">
    <source>
        <dbReference type="Proteomes" id="UP001206595"/>
    </source>
</evidence>
<dbReference type="CDD" id="cd07599">
    <property type="entry name" value="BAR_Rvs167p"/>
    <property type="match status" value="1"/>
</dbReference>
<dbReference type="Pfam" id="PF00018">
    <property type="entry name" value="SH3_1"/>
    <property type="match status" value="1"/>
</dbReference>
<protein>
    <recommendedName>
        <fullName evidence="8">BAR-domain-containing protein</fullName>
    </recommendedName>
</protein>
<dbReference type="GO" id="GO:0030479">
    <property type="term" value="C:actin cortical patch"/>
    <property type="evidence" value="ECO:0007669"/>
    <property type="project" value="TreeGrafter"/>
</dbReference>
<dbReference type="InterPro" id="IPR046982">
    <property type="entry name" value="BIN3/RVS161-like"/>
</dbReference>
<evidence type="ECO:0000259" key="5">
    <source>
        <dbReference type="PROSITE" id="PS51021"/>
    </source>
</evidence>
<dbReference type="InterPro" id="IPR036028">
    <property type="entry name" value="SH3-like_dom_sf"/>
</dbReference>
<dbReference type="GO" id="GO:0031097">
    <property type="term" value="C:medial cortex"/>
    <property type="evidence" value="ECO:0007669"/>
    <property type="project" value="TreeGrafter"/>
</dbReference>
<feature type="domain" description="BAR" evidence="5">
    <location>
        <begin position="17"/>
        <end position="255"/>
    </location>
</feature>
<evidence type="ECO:0000256" key="3">
    <source>
        <dbReference type="SAM" id="MobiDB-lite"/>
    </source>
</evidence>
<gene>
    <name evidence="6" type="ORF">K450DRAFT_248721</name>
</gene>
<name>A0AAD5E754_UMBRA</name>
<reference evidence="6" key="1">
    <citation type="submission" date="2021-06" db="EMBL/GenBank/DDBJ databases">
        <authorList>
            <consortium name="DOE Joint Genome Institute"/>
            <person name="Mondo S.J."/>
            <person name="Amses K.R."/>
            <person name="Simmons D.R."/>
            <person name="Longcore J.E."/>
            <person name="Seto K."/>
            <person name="Alves G.H."/>
            <person name="Bonds A.E."/>
            <person name="Quandt C.A."/>
            <person name="Davis W.J."/>
            <person name="Chang Y."/>
            <person name="Letcher P.M."/>
            <person name="Powell M.J."/>
            <person name="Kuo A."/>
            <person name="Labutti K."/>
            <person name="Pangilinan J."/>
            <person name="Andreopoulos W."/>
            <person name="Tritt A."/>
            <person name="Riley R."/>
            <person name="Hundley H."/>
            <person name="Johnson J."/>
            <person name="Lipzen A."/>
            <person name="Barry K."/>
            <person name="Berbee M.L."/>
            <person name="Buchler N.E."/>
            <person name="Grigoriev I.V."/>
            <person name="Spatafora J.W."/>
            <person name="Stajich J.E."/>
            <person name="James T.Y."/>
        </authorList>
    </citation>
    <scope>NUCLEOTIDE SEQUENCE</scope>
    <source>
        <strain evidence="6">AG</strain>
    </source>
</reference>
<dbReference type="GeneID" id="75915617"/>
<dbReference type="InterPro" id="IPR001452">
    <property type="entry name" value="SH3_domain"/>
</dbReference>
<proteinExistence type="predicted"/>
<dbReference type="PRINTS" id="PR00452">
    <property type="entry name" value="SH3DOMAIN"/>
</dbReference>
<organism evidence="6 7">
    <name type="scientific">Umbelopsis ramanniana AG</name>
    <dbReference type="NCBI Taxonomy" id="1314678"/>
    <lineage>
        <taxon>Eukaryota</taxon>
        <taxon>Fungi</taxon>
        <taxon>Fungi incertae sedis</taxon>
        <taxon>Mucoromycota</taxon>
        <taxon>Mucoromycotina</taxon>
        <taxon>Umbelopsidomycetes</taxon>
        <taxon>Umbelopsidales</taxon>
        <taxon>Umbelopsidaceae</taxon>
        <taxon>Umbelopsis</taxon>
    </lineage>
</organism>
<dbReference type="SMART" id="SM00326">
    <property type="entry name" value="SH3"/>
    <property type="match status" value="1"/>
</dbReference>
<dbReference type="GO" id="GO:0006897">
    <property type="term" value="P:endocytosis"/>
    <property type="evidence" value="ECO:0007669"/>
    <property type="project" value="InterPro"/>
</dbReference>
<dbReference type="PANTHER" id="PTHR47174:SF1">
    <property type="entry name" value="REDUCED VIABILITY UPON STARVATION PROTEIN 167"/>
    <property type="match status" value="1"/>
</dbReference>
<dbReference type="GO" id="GO:0043332">
    <property type="term" value="C:mating projection tip"/>
    <property type="evidence" value="ECO:0007669"/>
    <property type="project" value="TreeGrafter"/>
</dbReference>
<dbReference type="Gene3D" id="2.30.30.40">
    <property type="entry name" value="SH3 Domains"/>
    <property type="match status" value="1"/>
</dbReference>
<dbReference type="SUPFAM" id="SSF50044">
    <property type="entry name" value="SH3-domain"/>
    <property type="match status" value="1"/>
</dbReference>
<dbReference type="PROSITE" id="PS51021">
    <property type="entry name" value="BAR"/>
    <property type="match status" value="1"/>
</dbReference>
<dbReference type="Proteomes" id="UP001206595">
    <property type="component" value="Unassembled WGS sequence"/>
</dbReference>
<feature type="domain" description="SH3" evidence="4">
    <location>
        <begin position="357"/>
        <end position="415"/>
    </location>
</feature>
<keyword evidence="7" id="KW-1185">Reference proteome</keyword>
<dbReference type="SUPFAM" id="SSF103657">
    <property type="entry name" value="BAR/IMD domain-like"/>
    <property type="match status" value="1"/>
</dbReference>
<dbReference type="InterPro" id="IPR027267">
    <property type="entry name" value="AH/BAR_dom_sf"/>
</dbReference>
<dbReference type="FunFam" id="2.30.30.40:FF:000072">
    <property type="entry name" value="Unconventional Myosin IB"/>
    <property type="match status" value="1"/>
</dbReference>
<dbReference type="InterPro" id="IPR004148">
    <property type="entry name" value="BAR_dom"/>
</dbReference>
<sequence length="415" mass="47017">MSWKGMSKAISRLPHQVMASKSKGEVTKDLEFEEYEKRFLTVQKQADTLLADAQAFRDGVAAMLSHQIIFSQSLTPLYQPTMGVPEPEDGINRRRQTQLSHSATKAAEDYEACMQACKDELTPEIDNLDHTVIQPVVNLREIMRQIVKTITKRHHKMVDYDRFRSNLTKLQSKAEKSISDEKQIFKLESQLETATQDFNFLNDMLKEQLPYFLQLRSHFIDPIFQAFYSLQVKIYLSMWQRIHQVVEENPGHFETVQYSIQDGYQARQQNFNAREVLEQTELLEKSGKSWRGATGTSGKMSLQERAAMKKEGNNAPSISRTYSQSSNGSLPPPSYAASPNYTTQGPPPPLPRKPSSPAGNYVTALYDYHAQADGDLSFAAGDRILVIDRKGPDEWWTGTFNGAQGVFPGNYVESA</sequence>